<sequence>MALNIAPVRKRICAACRGDFELLKRRVVLCLEFDGQKKRGVFVQEVGSRGRYLTAPPPRFLCVSFFPLSFAGQCKCQTVGSHVWTITAQVRSSWSACWYLPKVFSKWKSAI</sequence>
<dbReference type="EMBL" id="JACVVK020000034">
    <property type="protein sequence ID" value="KAK7500867.1"/>
    <property type="molecule type" value="Genomic_DNA"/>
</dbReference>
<evidence type="ECO:0000313" key="1">
    <source>
        <dbReference type="EMBL" id="KAK7500867.1"/>
    </source>
</evidence>
<reference evidence="1 2" key="1">
    <citation type="journal article" date="2023" name="Sci. Data">
        <title>Genome assembly of the Korean intertidal mud-creeper Batillaria attramentaria.</title>
        <authorList>
            <person name="Patra A.K."/>
            <person name="Ho P.T."/>
            <person name="Jun S."/>
            <person name="Lee S.J."/>
            <person name="Kim Y."/>
            <person name="Won Y.J."/>
        </authorList>
    </citation>
    <scope>NUCLEOTIDE SEQUENCE [LARGE SCALE GENOMIC DNA]</scope>
    <source>
        <strain evidence="1">Wonlab-2016</strain>
    </source>
</reference>
<protein>
    <submittedName>
        <fullName evidence="1">Uncharacterized protein</fullName>
    </submittedName>
</protein>
<comment type="caution">
    <text evidence="1">The sequence shown here is derived from an EMBL/GenBank/DDBJ whole genome shotgun (WGS) entry which is preliminary data.</text>
</comment>
<evidence type="ECO:0000313" key="2">
    <source>
        <dbReference type="Proteomes" id="UP001519460"/>
    </source>
</evidence>
<proteinExistence type="predicted"/>
<dbReference type="Proteomes" id="UP001519460">
    <property type="component" value="Unassembled WGS sequence"/>
</dbReference>
<dbReference type="AlphaFoldDB" id="A0ABD0LMR0"/>
<organism evidence="1 2">
    <name type="scientific">Batillaria attramentaria</name>
    <dbReference type="NCBI Taxonomy" id="370345"/>
    <lineage>
        <taxon>Eukaryota</taxon>
        <taxon>Metazoa</taxon>
        <taxon>Spiralia</taxon>
        <taxon>Lophotrochozoa</taxon>
        <taxon>Mollusca</taxon>
        <taxon>Gastropoda</taxon>
        <taxon>Caenogastropoda</taxon>
        <taxon>Sorbeoconcha</taxon>
        <taxon>Cerithioidea</taxon>
        <taxon>Batillariidae</taxon>
        <taxon>Batillaria</taxon>
    </lineage>
</organism>
<accession>A0ABD0LMR0</accession>
<gene>
    <name evidence="1" type="ORF">BaRGS_00007747</name>
</gene>
<name>A0ABD0LMR0_9CAEN</name>
<keyword evidence="2" id="KW-1185">Reference proteome</keyword>